<sequence>MKKQYLLFLLLLVLPASLLNAQALYVDATATGANDGSSWTNAYKSLASALNAANANPAITQVQVAQGNYYPTGDNAGTGRNAAFRITRNNLQLLGGYPSGGGVRNALTNITTLNGDIGTAGNNSDNSYHVVLVTNITGGVSTVLVDGFTIQNGNASDSYTGATGRGGGIYLSQNESHTVTINNCILTSNFAGLGGGIYMEGAAGADMPTSNASLVSNCLFQNNTAYIYGGGASSRNCAPSFVACTFNNNQTLANTIGAAGGGAIENRNCTPSYINCIIMNNTASDGNGGGLYTRHSKVRISGCLFENNRALEGSRSNGDGGAIFDADYDASQYGPYPSQNTIIHTKFIRNKAAGDGGAMYNLFSNATASNCLFLKDTAAHGSAVNMEANSGAGIVITNSTVYGNYSPGAAGGVLSMFGSGSFLRIHNSIVWNNNTGIVAEPAAGMPYSYSLVQGQSNTGNGNLSPAGIPDDGSTIFGNIAADDYSLAINSPVIDRGANGLYDAATFGNNDLAGNPRFMGTAIDMGTYEQVDAAMPVHFGALSAVMQKDQLTVNWTTQTETNNDHFDIEASTDGARFKKLATVLSKTPNGNSSIALEYSFSIHDAMTTVLFGGIAGVFLLCLGFEGHKRRTKGVPGLFIAVAVLTYSCSKNEPLQDANHTRIYLRIAQVDKDGKKEYSKAIQVVRE</sequence>
<keyword evidence="11" id="KW-1185">Reference proteome</keyword>
<protein>
    <recommendedName>
        <fullName evidence="12">Polymorphic outer membrane protein repeat-containing protein</fullName>
    </recommendedName>
</protein>
<dbReference type="OrthoDB" id="728034at2"/>
<dbReference type="InterPro" id="IPR006626">
    <property type="entry name" value="PbH1"/>
</dbReference>
<dbReference type="InterPro" id="IPR003368">
    <property type="entry name" value="POMP_repeat"/>
</dbReference>
<keyword evidence="6 8" id="KW-0472">Membrane</keyword>
<dbReference type="NCBIfam" id="NF041518">
    <property type="entry name" value="choice_anch_Q"/>
    <property type="match status" value="1"/>
</dbReference>
<evidence type="ECO:0000256" key="9">
    <source>
        <dbReference type="SAM" id="SignalP"/>
    </source>
</evidence>
<dbReference type="Proteomes" id="UP000198757">
    <property type="component" value="Unassembled WGS sequence"/>
</dbReference>
<reference evidence="11" key="1">
    <citation type="submission" date="2016-10" db="EMBL/GenBank/DDBJ databases">
        <authorList>
            <person name="Varghese N."/>
            <person name="Submissions S."/>
        </authorList>
    </citation>
    <scope>NUCLEOTIDE SEQUENCE [LARGE SCALE GENOMIC DNA]</scope>
    <source>
        <strain evidence="11">DSM 25811 / CCM 8410 / LMG 26954 / E90</strain>
    </source>
</reference>
<dbReference type="AlphaFoldDB" id="A0A1G6NG95"/>
<evidence type="ECO:0000256" key="8">
    <source>
        <dbReference type="SAM" id="Phobius"/>
    </source>
</evidence>
<evidence type="ECO:0008006" key="12">
    <source>
        <dbReference type="Google" id="ProtNLM"/>
    </source>
</evidence>
<evidence type="ECO:0000256" key="6">
    <source>
        <dbReference type="ARBA" id="ARBA00023136"/>
    </source>
</evidence>
<gene>
    <name evidence="10" type="ORF">SAMN04487894_103245</name>
</gene>
<name>A0A1G6NG95_NIADE</name>
<dbReference type="InterPro" id="IPR012334">
    <property type="entry name" value="Pectin_lyas_fold"/>
</dbReference>
<dbReference type="RefSeq" id="WP_090389413.1">
    <property type="nucleotide sequence ID" value="NZ_FMZO01000003.1"/>
</dbReference>
<evidence type="ECO:0000256" key="1">
    <source>
        <dbReference type="ARBA" id="ARBA00004196"/>
    </source>
</evidence>
<dbReference type="SUPFAM" id="SSF51126">
    <property type="entry name" value="Pectin lyase-like"/>
    <property type="match status" value="2"/>
</dbReference>
<evidence type="ECO:0000256" key="7">
    <source>
        <dbReference type="ARBA" id="ARBA00023237"/>
    </source>
</evidence>
<feature type="transmembrane region" description="Helical" evidence="8">
    <location>
        <begin position="604"/>
        <end position="623"/>
    </location>
</feature>
<dbReference type="STRING" id="1285928.SAMN04487894_103245"/>
<dbReference type="InterPro" id="IPR059226">
    <property type="entry name" value="Choice_anch_Q_dom"/>
</dbReference>
<dbReference type="Gene3D" id="2.160.20.10">
    <property type="entry name" value="Single-stranded right-handed beta-helix, Pectin lyase-like"/>
    <property type="match status" value="1"/>
</dbReference>
<evidence type="ECO:0000313" key="11">
    <source>
        <dbReference type="Proteomes" id="UP000198757"/>
    </source>
</evidence>
<dbReference type="GO" id="GO:0005576">
    <property type="term" value="C:extracellular region"/>
    <property type="evidence" value="ECO:0007669"/>
    <property type="project" value="UniProtKB-SubCell"/>
</dbReference>
<keyword evidence="7" id="KW-0998">Cell outer membrane</keyword>
<evidence type="ECO:0000256" key="4">
    <source>
        <dbReference type="ARBA" id="ARBA00022525"/>
    </source>
</evidence>
<keyword evidence="8" id="KW-1133">Transmembrane helix</keyword>
<dbReference type="Pfam" id="PF02415">
    <property type="entry name" value="Chlam_PMP"/>
    <property type="match status" value="1"/>
</dbReference>
<organism evidence="10 11">
    <name type="scientific">Niabella drilacis (strain DSM 25811 / CCM 8410 / CCUG 62505 / LMG 26954 / E90)</name>
    <dbReference type="NCBI Taxonomy" id="1285928"/>
    <lineage>
        <taxon>Bacteria</taxon>
        <taxon>Pseudomonadati</taxon>
        <taxon>Bacteroidota</taxon>
        <taxon>Chitinophagia</taxon>
        <taxon>Chitinophagales</taxon>
        <taxon>Chitinophagaceae</taxon>
        <taxon>Niabella</taxon>
    </lineage>
</organism>
<dbReference type="GO" id="GO:0009279">
    <property type="term" value="C:cell outer membrane"/>
    <property type="evidence" value="ECO:0007669"/>
    <property type="project" value="UniProtKB-SubCell"/>
</dbReference>
<dbReference type="InterPro" id="IPR011050">
    <property type="entry name" value="Pectin_lyase_fold/virulence"/>
</dbReference>
<keyword evidence="5 9" id="KW-0732">Signal</keyword>
<comment type="subcellular location">
    <subcellularLocation>
        <location evidence="1">Cell envelope</location>
    </subcellularLocation>
    <subcellularLocation>
        <location evidence="2">Cell outer membrane</location>
    </subcellularLocation>
    <subcellularLocation>
        <location evidence="3">Secreted</location>
    </subcellularLocation>
</comment>
<feature type="chain" id="PRO_5011471879" description="Polymorphic outer membrane protein repeat-containing protein" evidence="9">
    <location>
        <begin position="22"/>
        <end position="685"/>
    </location>
</feature>
<accession>A0A1G6NG95</accession>
<dbReference type="SMART" id="SM00710">
    <property type="entry name" value="PbH1"/>
    <property type="match status" value="6"/>
</dbReference>
<feature type="signal peptide" evidence="9">
    <location>
        <begin position="1"/>
        <end position="21"/>
    </location>
</feature>
<evidence type="ECO:0000256" key="3">
    <source>
        <dbReference type="ARBA" id="ARBA00004613"/>
    </source>
</evidence>
<keyword evidence="8" id="KW-0812">Transmembrane</keyword>
<evidence type="ECO:0000256" key="2">
    <source>
        <dbReference type="ARBA" id="ARBA00004442"/>
    </source>
</evidence>
<keyword evidence="4" id="KW-0964">Secreted</keyword>
<evidence type="ECO:0000313" key="10">
    <source>
        <dbReference type="EMBL" id="SDC66135.1"/>
    </source>
</evidence>
<evidence type="ECO:0000256" key="5">
    <source>
        <dbReference type="ARBA" id="ARBA00022729"/>
    </source>
</evidence>
<proteinExistence type="predicted"/>
<dbReference type="EMBL" id="FMZO01000003">
    <property type="protein sequence ID" value="SDC66135.1"/>
    <property type="molecule type" value="Genomic_DNA"/>
</dbReference>